<proteinExistence type="predicted"/>
<sequence>MISSAPTIHHTIATGNHRQWHHIHHVNQHRSPGTCSPVVRLNGCRCRTKDA</sequence>
<name>A0A6A6E9C9_9PEZI</name>
<evidence type="ECO:0000313" key="1">
    <source>
        <dbReference type="EMBL" id="KAF2187645.1"/>
    </source>
</evidence>
<protein>
    <submittedName>
        <fullName evidence="1">Uncharacterized protein</fullName>
    </submittedName>
</protein>
<reference evidence="1" key="1">
    <citation type="journal article" date="2020" name="Stud. Mycol.">
        <title>101 Dothideomycetes genomes: a test case for predicting lifestyles and emergence of pathogens.</title>
        <authorList>
            <person name="Haridas S."/>
            <person name="Albert R."/>
            <person name="Binder M."/>
            <person name="Bloem J."/>
            <person name="Labutti K."/>
            <person name="Salamov A."/>
            <person name="Andreopoulos B."/>
            <person name="Baker S."/>
            <person name="Barry K."/>
            <person name="Bills G."/>
            <person name="Bluhm B."/>
            <person name="Cannon C."/>
            <person name="Castanera R."/>
            <person name="Culley D."/>
            <person name="Daum C."/>
            <person name="Ezra D."/>
            <person name="Gonzalez J."/>
            <person name="Henrissat B."/>
            <person name="Kuo A."/>
            <person name="Liang C."/>
            <person name="Lipzen A."/>
            <person name="Lutzoni F."/>
            <person name="Magnuson J."/>
            <person name="Mondo S."/>
            <person name="Nolan M."/>
            <person name="Ohm R."/>
            <person name="Pangilinan J."/>
            <person name="Park H.-J."/>
            <person name="Ramirez L."/>
            <person name="Alfaro M."/>
            <person name="Sun H."/>
            <person name="Tritt A."/>
            <person name="Yoshinaga Y."/>
            <person name="Zwiers L.-H."/>
            <person name="Turgeon B."/>
            <person name="Goodwin S."/>
            <person name="Spatafora J."/>
            <person name="Crous P."/>
            <person name="Grigoriev I."/>
        </authorList>
    </citation>
    <scope>NUCLEOTIDE SEQUENCE</scope>
    <source>
        <strain evidence="1">CBS 207.26</strain>
    </source>
</reference>
<dbReference type="Proteomes" id="UP000800200">
    <property type="component" value="Unassembled WGS sequence"/>
</dbReference>
<keyword evidence="2" id="KW-1185">Reference proteome</keyword>
<dbReference type="AlphaFoldDB" id="A0A6A6E9C9"/>
<gene>
    <name evidence="1" type="ORF">K469DRAFT_103675</name>
</gene>
<accession>A0A6A6E9C9</accession>
<dbReference type="EMBL" id="ML994626">
    <property type="protein sequence ID" value="KAF2187645.1"/>
    <property type="molecule type" value="Genomic_DNA"/>
</dbReference>
<evidence type="ECO:0000313" key="2">
    <source>
        <dbReference type="Proteomes" id="UP000800200"/>
    </source>
</evidence>
<organism evidence="1 2">
    <name type="scientific">Zopfia rhizophila CBS 207.26</name>
    <dbReference type="NCBI Taxonomy" id="1314779"/>
    <lineage>
        <taxon>Eukaryota</taxon>
        <taxon>Fungi</taxon>
        <taxon>Dikarya</taxon>
        <taxon>Ascomycota</taxon>
        <taxon>Pezizomycotina</taxon>
        <taxon>Dothideomycetes</taxon>
        <taxon>Dothideomycetes incertae sedis</taxon>
        <taxon>Zopfiaceae</taxon>
        <taxon>Zopfia</taxon>
    </lineage>
</organism>